<accession>A0A0F9QF19</accession>
<evidence type="ECO:0000313" key="1">
    <source>
        <dbReference type="EMBL" id="KKN03853.1"/>
    </source>
</evidence>
<reference evidence="1" key="1">
    <citation type="journal article" date="2015" name="Nature">
        <title>Complex archaea that bridge the gap between prokaryotes and eukaryotes.</title>
        <authorList>
            <person name="Spang A."/>
            <person name="Saw J.H."/>
            <person name="Jorgensen S.L."/>
            <person name="Zaremba-Niedzwiedzka K."/>
            <person name="Martijn J."/>
            <person name="Lind A.E."/>
            <person name="van Eijk R."/>
            <person name="Schleper C."/>
            <person name="Guy L."/>
            <person name="Ettema T.J."/>
        </authorList>
    </citation>
    <scope>NUCLEOTIDE SEQUENCE</scope>
</reference>
<protein>
    <submittedName>
        <fullName evidence="1">Uncharacterized protein</fullName>
    </submittedName>
</protein>
<dbReference type="EMBL" id="LAZR01004989">
    <property type="protein sequence ID" value="KKN03853.1"/>
    <property type="molecule type" value="Genomic_DNA"/>
</dbReference>
<name>A0A0F9QF19_9ZZZZ</name>
<dbReference type="AlphaFoldDB" id="A0A0F9QF19"/>
<organism evidence="1">
    <name type="scientific">marine sediment metagenome</name>
    <dbReference type="NCBI Taxonomy" id="412755"/>
    <lineage>
        <taxon>unclassified sequences</taxon>
        <taxon>metagenomes</taxon>
        <taxon>ecological metagenomes</taxon>
    </lineage>
</organism>
<comment type="caution">
    <text evidence="1">The sequence shown here is derived from an EMBL/GenBank/DDBJ whole genome shotgun (WGS) entry which is preliminary data.</text>
</comment>
<gene>
    <name evidence="1" type="ORF">LCGC14_1103600</name>
</gene>
<proteinExistence type="predicted"/>
<sequence>MHTLELGNYHWLFGTVVFVAHTDGTFSILDNGEETAFDDMADVLTYVVELLLAA</sequence>